<dbReference type="EMBL" id="BLLK01000029">
    <property type="protein sequence ID" value="GFH48727.1"/>
    <property type="molecule type" value="Genomic_DNA"/>
</dbReference>
<comment type="caution">
    <text evidence="2">The sequence shown here is derived from an EMBL/GenBank/DDBJ whole genome shotgun (WGS) entry which is preliminary data.</text>
</comment>
<organism evidence="2 3">
    <name type="scientific">Chaetoceros tenuissimus</name>
    <dbReference type="NCBI Taxonomy" id="426638"/>
    <lineage>
        <taxon>Eukaryota</taxon>
        <taxon>Sar</taxon>
        <taxon>Stramenopiles</taxon>
        <taxon>Ochrophyta</taxon>
        <taxon>Bacillariophyta</taxon>
        <taxon>Coscinodiscophyceae</taxon>
        <taxon>Chaetocerotophycidae</taxon>
        <taxon>Chaetocerotales</taxon>
        <taxon>Chaetocerotaceae</taxon>
        <taxon>Chaetoceros</taxon>
    </lineage>
</organism>
<proteinExistence type="predicted"/>
<keyword evidence="3" id="KW-1185">Reference proteome</keyword>
<dbReference type="AlphaFoldDB" id="A0AAD3CMM5"/>
<evidence type="ECO:0000313" key="3">
    <source>
        <dbReference type="Proteomes" id="UP001054902"/>
    </source>
</evidence>
<dbReference type="PANTHER" id="PTHR35213">
    <property type="entry name" value="RING-TYPE DOMAIN-CONTAINING PROTEIN-RELATED"/>
    <property type="match status" value="1"/>
</dbReference>
<sequence>MVSNMHGINRSPFTTVKSEETSNFEKRSVGNFSEVGINQQHENHTRSSLLQERKGAPFHSPFPLRNSIIAAHIPLRRGKWTEVETAYANAFVKYYEDGLVQLPNGVSLRQYLSTFLHCSPMRITKKFVKVMKGGVASVKNARNSMKSLDESSFLKRRQEAAAHIRELENSVRDFLLLHEGLSLTDSGYSKLRKDPVESNVELSSNNIKTSLLIERENSEEEEARQATLNFLQSLSTKNCEPTLTERSVVSNSSASLQSTDSYYDIRNDSLNFTNHRTMFNEVQGDTFLQRDIKETVSNMANKVPFDYQDMYCISMNEKATGVNWQAQQQPIQYHPVKEELMQRKKSCSNNPFSKKFSGSFSFANDEATYVPVQKSFAYASNYSSVYPNTDVDHSMTALKIAYDNIGTGRFQQKTSALVSNARAFALNDHYHVPY</sequence>
<protein>
    <submittedName>
        <fullName evidence="2">Uncharacterized protein</fullName>
    </submittedName>
</protein>
<name>A0AAD3CMM5_9STRA</name>
<reference evidence="2 3" key="1">
    <citation type="journal article" date="2021" name="Sci. Rep.">
        <title>The genome of the diatom Chaetoceros tenuissimus carries an ancient integrated fragment of an extant virus.</title>
        <authorList>
            <person name="Hongo Y."/>
            <person name="Kimura K."/>
            <person name="Takaki Y."/>
            <person name="Yoshida Y."/>
            <person name="Baba S."/>
            <person name="Kobayashi G."/>
            <person name="Nagasaki K."/>
            <person name="Hano T."/>
            <person name="Tomaru Y."/>
        </authorList>
    </citation>
    <scope>NUCLEOTIDE SEQUENCE [LARGE SCALE GENOMIC DNA]</scope>
    <source>
        <strain evidence="2 3">NIES-3715</strain>
    </source>
</reference>
<feature type="region of interest" description="Disordered" evidence="1">
    <location>
        <begin position="1"/>
        <end position="24"/>
    </location>
</feature>
<dbReference type="Proteomes" id="UP001054902">
    <property type="component" value="Unassembled WGS sequence"/>
</dbReference>
<evidence type="ECO:0000256" key="1">
    <source>
        <dbReference type="SAM" id="MobiDB-lite"/>
    </source>
</evidence>
<gene>
    <name evidence="2" type="ORF">CTEN210_05203</name>
</gene>
<accession>A0AAD3CMM5</accession>
<evidence type="ECO:0000313" key="2">
    <source>
        <dbReference type="EMBL" id="GFH48727.1"/>
    </source>
</evidence>